<evidence type="ECO:0000256" key="1">
    <source>
        <dbReference type="ARBA" id="ARBA00008324"/>
    </source>
</evidence>
<keyword evidence="5" id="KW-1185">Reference proteome</keyword>
<dbReference type="AlphaFoldDB" id="A0A841QZG4"/>
<dbReference type="SUPFAM" id="SSF54637">
    <property type="entry name" value="Thioesterase/thiol ester dehydrase-isomerase"/>
    <property type="match status" value="1"/>
</dbReference>
<dbReference type="InterPro" id="IPR029069">
    <property type="entry name" value="HotDog_dom_sf"/>
</dbReference>
<dbReference type="OrthoDB" id="328435at2"/>
<dbReference type="PANTHER" id="PTHR21660">
    <property type="entry name" value="THIOESTERASE SUPERFAMILY MEMBER-RELATED"/>
    <property type="match status" value="1"/>
</dbReference>
<dbReference type="EC" id="3.1.2.-" evidence="4"/>
<evidence type="ECO:0000313" key="5">
    <source>
        <dbReference type="Proteomes" id="UP000591941"/>
    </source>
</evidence>
<dbReference type="PANTHER" id="PTHR21660:SF1">
    <property type="entry name" value="ACYL-COENZYME A THIOESTERASE 13"/>
    <property type="match status" value="1"/>
</dbReference>
<keyword evidence="2 4" id="KW-0378">Hydrolase</keyword>
<evidence type="ECO:0000256" key="2">
    <source>
        <dbReference type="ARBA" id="ARBA00022801"/>
    </source>
</evidence>
<reference evidence="4 5" key="1">
    <citation type="submission" date="2020-08" db="EMBL/GenBank/DDBJ databases">
        <title>Genomic Encyclopedia of Type Strains, Phase IV (KMG-IV): sequencing the most valuable type-strain genomes for metagenomic binning, comparative biology and taxonomic classification.</title>
        <authorList>
            <person name="Goeker M."/>
        </authorList>
    </citation>
    <scope>NUCLEOTIDE SEQUENCE [LARGE SCALE GENOMIC DNA]</scope>
    <source>
        <strain evidence="4 5">DSM 21255</strain>
    </source>
</reference>
<name>A0A841QZG4_9FIRM</name>
<dbReference type="GeneID" id="93485381"/>
<accession>A0A841QZG4</accession>
<feature type="domain" description="Thioesterase" evidence="3">
    <location>
        <begin position="52"/>
        <end position="124"/>
    </location>
</feature>
<comment type="caution">
    <text evidence="4">The sequence shown here is derived from an EMBL/GenBank/DDBJ whole genome shotgun (WGS) entry which is preliminary data.</text>
</comment>
<dbReference type="RefSeq" id="WP_159822059.1">
    <property type="nucleotide sequence ID" value="NZ_CAURBC010000003.1"/>
</dbReference>
<evidence type="ECO:0000313" key="4">
    <source>
        <dbReference type="EMBL" id="MBB6477075.1"/>
    </source>
</evidence>
<dbReference type="InterPro" id="IPR039298">
    <property type="entry name" value="ACOT13"/>
</dbReference>
<protein>
    <submittedName>
        <fullName evidence="4">Acyl-CoA thioesterase</fullName>
        <ecNumber evidence="4">3.1.2.-</ecNumber>
    </submittedName>
</protein>
<sequence>MITEQEQQKIMKMVLLNPFDRLMNYEVVTMEPGHLVMKTIAQREIVENSYQSTHGGFLFGLADTYMGAACFAHGKSVTTMGLRISYIRPVVLDSTVTGTAEVIHNGRNTMRTVCDFRDERGRLLAHCEGTFYVLGKALWMMEETND</sequence>
<proteinExistence type="inferred from homology"/>
<dbReference type="CDD" id="cd03443">
    <property type="entry name" value="PaaI_thioesterase"/>
    <property type="match status" value="1"/>
</dbReference>
<dbReference type="NCBIfam" id="TIGR00369">
    <property type="entry name" value="unchar_dom_1"/>
    <property type="match status" value="1"/>
</dbReference>
<dbReference type="Pfam" id="PF03061">
    <property type="entry name" value="4HBT"/>
    <property type="match status" value="1"/>
</dbReference>
<dbReference type="Gene3D" id="3.10.129.10">
    <property type="entry name" value="Hotdog Thioesterase"/>
    <property type="match status" value="1"/>
</dbReference>
<evidence type="ECO:0000259" key="3">
    <source>
        <dbReference type="Pfam" id="PF03061"/>
    </source>
</evidence>
<organism evidence="4 5">
    <name type="scientific">Negativicoccus succinicivorans</name>
    <dbReference type="NCBI Taxonomy" id="620903"/>
    <lineage>
        <taxon>Bacteria</taxon>
        <taxon>Bacillati</taxon>
        <taxon>Bacillota</taxon>
        <taxon>Negativicutes</taxon>
        <taxon>Veillonellales</taxon>
        <taxon>Veillonellaceae</taxon>
        <taxon>Negativicoccus</taxon>
    </lineage>
</organism>
<gene>
    <name evidence="4" type="ORF">HNR45_000097</name>
</gene>
<dbReference type="GO" id="GO:0047617">
    <property type="term" value="F:fatty acyl-CoA hydrolase activity"/>
    <property type="evidence" value="ECO:0007669"/>
    <property type="project" value="InterPro"/>
</dbReference>
<dbReference type="InterPro" id="IPR003736">
    <property type="entry name" value="PAAI_dom"/>
</dbReference>
<dbReference type="Proteomes" id="UP000591941">
    <property type="component" value="Unassembled WGS sequence"/>
</dbReference>
<dbReference type="EMBL" id="JACHHI010000001">
    <property type="protein sequence ID" value="MBB6477075.1"/>
    <property type="molecule type" value="Genomic_DNA"/>
</dbReference>
<dbReference type="InterPro" id="IPR006683">
    <property type="entry name" value="Thioestr_dom"/>
</dbReference>
<comment type="similarity">
    <text evidence="1">Belongs to the thioesterase PaaI family.</text>
</comment>